<dbReference type="EMBL" id="HG677646">
    <property type="protein sequence ID" value="CDJ44790.1"/>
    <property type="molecule type" value="Genomic_DNA"/>
</dbReference>
<name>U6LAI7_EIMTE</name>
<dbReference type="OrthoDB" id="445556at2759"/>
<reference evidence="3" key="2">
    <citation type="submission" date="2013-10" db="EMBL/GenBank/DDBJ databases">
        <authorList>
            <person name="Aslett M."/>
        </authorList>
    </citation>
    <scope>NUCLEOTIDE SEQUENCE [LARGE SCALE GENOMIC DNA]</scope>
    <source>
        <strain evidence="3">Houghton</strain>
    </source>
</reference>
<proteinExistence type="predicted"/>
<dbReference type="PANTHER" id="PTHR45184">
    <property type="entry name" value="DNAJ PROTEIN ERDJ3A"/>
    <property type="match status" value="1"/>
</dbReference>
<dbReference type="RefSeq" id="XP_013235538.1">
    <property type="nucleotide sequence ID" value="XM_013380084.1"/>
</dbReference>
<sequence length="316" mass="35415">MASQRARGAARALELEWGATQLSCKRDADAATRKFEDILAFISDKVAKHQTTLTHENMEDWLTSNPQKTKVVLFARKRPAPPEWYLGAFFFKSQLDIGIVFPSEKDLILDYFREPTKFNNMHAVTYMEIPSLLVVSDLDTLQGEWRKVRGMPPDKFISTLASVANQARVPRAKTLHPLTRRRMRAGECTPQDSQICVLLLLPSKTAAWGSAREVYSSLKELAAKYKTDPVKLVYVAADKNPVFAAAFGFPPSSKEEMVIAYRPKRRRYLRLEPPVTKQGLEEFVDRVIGGAPLPEKLKGEPVLGAAEADGGSHDEL</sequence>
<dbReference type="Gene3D" id="3.40.30.10">
    <property type="entry name" value="Glutaredoxin"/>
    <property type="match status" value="1"/>
</dbReference>
<dbReference type="InterPro" id="IPR052842">
    <property type="entry name" value="ER_Co-chaperone"/>
</dbReference>
<keyword evidence="4" id="KW-1185">Reference proteome</keyword>
<feature type="domain" description="PDIA6-like C-terminal thioredoxin-like" evidence="2">
    <location>
        <begin position="171"/>
        <end position="290"/>
    </location>
</feature>
<reference evidence="3" key="1">
    <citation type="submission" date="2013-10" db="EMBL/GenBank/DDBJ databases">
        <title>Genomic analysis of the causative agents of coccidiosis in chickens.</title>
        <authorList>
            <person name="Reid A.J."/>
            <person name="Blake D."/>
            <person name="Billington K."/>
            <person name="Browne H."/>
            <person name="Dunn M."/>
            <person name="Hung S."/>
            <person name="Kawahara F."/>
            <person name="Miranda-Saavedra D."/>
            <person name="Mourier T."/>
            <person name="Nagra H."/>
            <person name="Otto T.D."/>
            <person name="Rawlings N."/>
            <person name="Sanchez A."/>
            <person name="Sanders M."/>
            <person name="Subramaniam C."/>
            <person name="Tay Y."/>
            <person name="Dear P."/>
            <person name="Doerig C."/>
            <person name="Gruber A."/>
            <person name="Parkinson J."/>
            <person name="Shirley M."/>
            <person name="Wan K.L."/>
            <person name="Berriman M."/>
            <person name="Tomley F."/>
            <person name="Pain A."/>
        </authorList>
    </citation>
    <scope>NUCLEOTIDE SEQUENCE [LARGE SCALE GENOMIC DNA]</scope>
    <source>
        <strain evidence="3">Houghton</strain>
    </source>
</reference>
<evidence type="ECO:0000259" key="2">
    <source>
        <dbReference type="Pfam" id="PF24541"/>
    </source>
</evidence>
<gene>
    <name evidence="3" type="ORF">ETH_00042870</name>
</gene>
<dbReference type="Proteomes" id="UP000030747">
    <property type="component" value="Unassembled WGS sequence"/>
</dbReference>
<feature type="region of interest" description="Disordered" evidence="1">
    <location>
        <begin position="293"/>
        <end position="316"/>
    </location>
</feature>
<dbReference type="GeneID" id="25257613"/>
<evidence type="ECO:0000313" key="3">
    <source>
        <dbReference type="EMBL" id="CDJ44790.1"/>
    </source>
</evidence>
<evidence type="ECO:0000313" key="4">
    <source>
        <dbReference type="Proteomes" id="UP000030747"/>
    </source>
</evidence>
<dbReference type="VEuPathDB" id="ToxoDB:ETH2_1009700"/>
<dbReference type="InterPro" id="IPR057305">
    <property type="entry name" value="Thioredox_PDIA6_C"/>
</dbReference>
<evidence type="ECO:0000256" key="1">
    <source>
        <dbReference type="SAM" id="MobiDB-lite"/>
    </source>
</evidence>
<dbReference type="PANTHER" id="PTHR45184:SF1">
    <property type="entry name" value="DNAJ PROTEIN ERDJ3A"/>
    <property type="match status" value="1"/>
</dbReference>
<dbReference type="AlphaFoldDB" id="U6LAI7"/>
<accession>U6LAI7</accession>
<organism evidence="3 4">
    <name type="scientific">Eimeria tenella</name>
    <name type="common">Coccidian parasite</name>
    <dbReference type="NCBI Taxonomy" id="5802"/>
    <lineage>
        <taxon>Eukaryota</taxon>
        <taxon>Sar</taxon>
        <taxon>Alveolata</taxon>
        <taxon>Apicomplexa</taxon>
        <taxon>Conoidasida</taxon>
        <taxon>Coccidia</taxon>
        <taxon>Eucoccidiorida</taxon>
        <taxon>Eimeriorina</taxon>
        <taxon>Eimeriidae</taxon>
        <taxon>Eimeria</taxon>
    </lineage>
</organism>
<dbReference type="Pfam" id="PF24541">
    <property type="entry name" value="Thioredox_PDIA6_C"/>
    <property type="match status" value="1"/>
</dbReference>
<dbReference type="InterPro" id="IPR036249">
    <property type="entry name" value="Thioredoxin-like_sf"/>
</dbReference>
<dbReference type="VEuPathDB" id="ToxoDB:ETH_00042870"/>
<dbReference type="SUPFAM" id="SSF52833">
    <property type="entry name" value="Thioredoxin-like"/>
    <property type="match status" value="1"/>
</dbReference>
<protein>
    <submittedName>
        <fullName evidence="3">DnaJ domain-containing protein, putative</fullName>
    </submittedName>
</protein>